<dbReference type="Pfam" id="PF24036">
    <property type="entry name" value="DUF7345"/>
    <property type="match status" value="1"/>
</dbReference>
<comment type="caution">
    <text evidence="4">The sequence shown here is derived from an EMBL/GenBank/DDBJ whole genome shotgun (WGS) entry which is preliminary data.</text>
</comment>
<dbReference type="SUPFAM" id="SSF46785">
    <property type="entry name" value="Winged helix' DNA-binding domain"/>
    <property type="match status" value="1"/>
</dbReference>
<dbReference type="STRING" id="1227490.C479_15812"/>
<evidence type="ECO:0000259" key="3">
    <source>
        <dbReference type="Pfam" id="PF24036"/>
    </source>
</evidence>
<dbReference type="Pfam" id="PF24034">
    <property type="entry name" value="DUF7343"/>
    <property type="match status" value="1"/>
</dbReference>
<feature type="region of interest" description="Disordered" evidence="1">
    <location>
        <begin position="30"/>
        <end position="59"/>
    </location>
</feature>
<proteinExistence type="predicted"/>
<reference evidence="4 5" key="1">
    <citation type="journal article" date="2014" name="PLoS Genet.">
        <title>Phylogenetically driven sequencing of extremely halophilic archaea reveals strategies for static and dynamic osmo-response.</title>
        <authorList>
            <person name="Becker E.A."/>
            <person name="Seitzer P.M."/>
            <person name="Tritt A."/>
            <person name="Larsen D."/>
            <person name="Krusor M."/>
            <person name="Yao A.I."/>
            <person name="Wu D."/>
            <person name="Madern D."/>
            <person name="Eisen J.A."/>
            <person name="Darling A.E."/>
            <person name="Facciotti M.T."/>
        </authorList>
    </citation>
    <scope>NUCLEOTIDE SEQUENCE [LARGE SCALE GENOMIC DNA]</scope>
    <source>
        <strain evidence="4 5">JCM 14624</strain>
    </source>
</reference>
<feature type="compositionally biased region" description="Polar residues" evidence="1">
    <location>
        <begin position="44"/>
        <end position="54"/>
    </location>
</feature>
<evidence type="ECO:0000313" key="5">
    <source>
        <dbReference type="Proteomes" id="UP000011560"/>
    </source>
</evidence>
<feature type="domain" description="DUF7343" evidence="2">
    <location>
        <begin position="326"/>
        <end position="386"/>
    </location>
</feature>
<gene>
    <name evidence="4" type="ORF">C479_15812</name>
</gene>
<dbReference type="Proteomes" id="UP000011560">
    <property type="component" value="Unassembled WGS sequence"/>
</dbReference>
<evidence type="ECO:0000259" key="2">
    <source>
        <dbReference type="Pfam" id="PF24034"/>
    </source>
</evidence>
<feature type="region of interest" description="Disordered" evidence="1">
    <location>
        <begin position="286"/>
        <end position="320"/>
    </location>
</feature>
<evidence type="ECO:0000313" key="4">
    <source>
        <dbReference type="EMBL" id="ELZ07086.1"/>
    </source>
</evidence>
<dbReference type="RefSeq" id="WP_007704830.1">
    <property type="nucleotide sequence ID" value="NZ_AOIQ01000024.1"/>
</dbReference>
<sequence length="403" mass="43646">MQRSVAVAIVASLLVAGLVVSVAFVSLDGESTQPSAPEAGPSPTAVNSSVGTTDQEFDRTTFDITIQEDGSARWTFEYERTLESTEEEDNFEAYADRFESEETDLYTKFTEQASALVTDGERYTDREMTATDFNRTARVERSINTDGVVRMSFTWEGFAATESGRVVISDVFEGGFYIMADQKLRIRAGDNLAFDQVYPDPDGQGPELHEREHVVWEGEREFNSDRPYVVLVPEGSAGATSGQDSLSTPTVIGGAVVGLGLVVGLALVASRRGWFPDSLASLPDSFGDGSTADDEGQPSSLGGGAGNRTTEDTSEESVSAISDAELMTDEDRVVSLLSENGGRMKQVQIVERTDWSKSKVSMLLSEMESDGTISKLRVGRENIISLDGFEPEAARSPHETESQ</sequence>
<organism evidence="4 5">
    <name type="scientific">Halovivax asiaticus JCM 14624</name>
    <dbReference type="NCBI Taxonomy" id="1227490"/>
    <lineage>
        <taxon>Archaea</taxon>
        <taxon>Methanobacteriati</taxon>
        <taxon>Methanobacteriota</taxon>
        <taxon>Stenosarchaea group</taxon>
        <taxon>Halobacteria</taxon>
        <taxon>Halobacteriales</taxon>
        <taxon>Natrialbaceae</taxon>
        <taxon>Halovivax</taxon>
    </lineage>
</organism>
<protein>
    <submittedName>
        <fullName evidence="4">Membrane protein</fullName>
    </submittedName>
</protein>
<evidence type="ECO:0000256" key="1">
    <source>
        <dbReference type="SAM" id="MobiDB-lite"/>
    </source>
</evidence>
<keyword evidence="5" id="KW-1185">Reference proteome</keyword>
<dbReference type="InterPro" id="IPR036390">
    <property type="entry name" value="WH_DNA-bd_sf"/>
</dbReference>
<dbReference type="EMBL" id="AOIQ01000024">
    <property type="protein sequence ID" value="ELZ07086.1"/>
    <property type="molecule type" value="Genomic_DNA"/>
</dbReference>
<accession>M0B854</accession>
<dbReference type="InterPro" id="IPR055769">
    <property type="entry name" value="DUF7345"/>
</dbReference>
<name>M0B854_9EURY</name>
<dbReference type="PATRIC" id="fig|1227490.4.peg.3206"/>
<dbReference type="AlphaFoldDB" id="M0B854"/>
<dbReference type="OrthoDB" id="27885at2157"/>
<feature type="domain" description="DUF7345" evidence="3">
    <location>
        <begin position="64"/>
        <end position="190"/>
    </location>
</feature>
<dbReference type="InterPro" id="IPR055767">
    <property type="entry name" value="DUF7343"/>
</dbReference>